<dbReference type="RefSeq" id="XP_012651207.1">
    <property type="nucleotide sequence ID" value="XM_012795753.1"/>
</dbReference>
<evidence type="ECO:0000313" key="1">
    <source>
        <dbReference type="EMBL" id="EWS76248.1"/>
    </source>
</evidence>
<dbReference type="EMBL" id="GG662841">
    <property type="protein sequence ID" value="EWS76248.1"/>
    <property type="molecule type" value="Genomic_DNA"/>
</dbReference>
<protein>
    <submittedName>
        <fullName evidence="1">Uncharacterized protein</fullName>
    </submittedName>
</protein>
<sequence>MQKNLNYFYNNSEDSLCKNLNQCQNNLSNCLSMANTIMKLDQIFIRLNIQLQSQMQQQKQLQKNSLFSFKIV</sequence>
<dbReference type="InParanoid" id="W7XGS5"/>
<reference evidence="2" key="1">
    <citation type="journal article" date="2006" name="PLoS Biol.">
        <title>Macronuclear genome sequence of the ciliate Tetrahymena thermophila, a model eukaryote.</title>
        <authorList>
            <person name="Eisen J.A."/>
            <person name="Coyne R.S."/>
            <person name="Wu M."/>
            <person name="Wu D."/>
            <person name="Thiagarajan M."/>
            <person name="Wortman J.R."/>
            <person name="Badger J.H."/>
            <person name="Ren Q."/>
            <person name="Amedeo P."/>
            <person name="Jones K.M."/>
            <person name="Tallon L.J."/>
            <person name="Delcher A.L."/>
            <person name="Salzberg S.L."/>
            <person name="Silva J.C."/>
            <person name="Haas B.J."/>
            <person name="Majoros W.H."/>
            <person name="Farzad M."/>
            <person name="Carlton J.M."/>
            <person name="Smith R.K. Jr."/>
            <person name="Garg J."/>
            <person name="Pearlman R.E."/>
            <person name="Karrer K.M."/>
            <person name="Sun L."/>
            <person name="Manning G."/>
            <person name="Elde N.C."/>
            <person name="Turkewitz A.P."/>
            <person name="Asai D.J."/>
            <person name="Wilkes D.E."/>
            <person name="Wang Y."/>
            <person name="Cai H."/>
            <person name="Collins K."/>
            <person name="Stewart B.A."/>
            <person name="Lee S.R."/>
            <person name="Wilamowska K."/>
            <person name="Weinberg Z."/>
            <person name="Ruzzo W.L."/>
            <person name="Wloga D."/>
            <person name="Gaertig J."/>
            <person name="Frankel J."/>
            <person name="Tsao C.-C."/>
            <person name="Gorovsky M.A."/>
            <person name="Keeling P.J."/>
            <person name="Waller R.F."/>
            <person name="Patron N.J."/>
            <person name="Cherry J.M."/>
            <person name="Stover N.A."/>
            <person name="Krieger C.J."/>
            <person name="del Toro C."/>
            <person name="Ryder H.F."/>
            <person name="Williamson S.C."/>
            <person name="Barbeau R.A."/>
            <person name="Hamilton E.P."/>
            <person name="Orias E."/>
        </authorList>
    </citation>
    <scope>NUCLEOTIDE SEQUENCE [LARGE SCALE GENOMIC DNA]</scope>
    <source>
        <strain evidence="2">SB210</strain>
    </source>
</reference>
<gene>
    <name evidence="1" type="ORF">TTHERM_000810562</name>
</gene>
<dbReference type="AlphaFoldDB" id="W7XGS5"/>
<dbReference type="GeneID" id="24440772"/>
<organism evidence="1 2">
    <name type="scientific">Tetrahymena thermophila (strain SB210)</name>
    <dbReference type="NCBI Taxonomy" id="312017"/>
    <lineage>
        <taxon>Eukaryota</taxon>
        <taxon>Sar</taxon>
        <taxon>Alveolata</taxon>
        <taxon>Ciliophora</taxon>
        <taxon>Intramacronucleata</taxon>
        <taxon>Oligohymenophorea</taxon>
        <taxon>Hymenostomatida</taxon>
        <taxon>Tetrahymenina</taxon>
        <taxon>Tetrahymenidae</taxon>
        <taxon>Tetrahymena</taxon>
    </lineage>
</organism>
<proteinExistence type="predicted"/>
<keyword evidence="2" id="KW-1185">Reference proteome</keyword>
<accession>W7XGS5</accession>
<dbReference type="Proteomes" id="UP000009168">
    <property type="component" value="Unassembled WGS sequence"/>
</dbReference>
<evidence type="ECO:0000313" key="2">
    <source>
        <dbReference type="Proteomes" id="UP000009168"/>
    </source>
</evidence>
<name>W7XGS5_TETTS</name>
<dbReference type="KEGG" id="tet:TTHERM_000810562"/>